<sequence length="162" mass="17480">MRLRSALPRRTPPPWRPFGRGVKCAAHAAVVVCLWGLSFCGPEARRANLRGGLALRCGHAGPGDEAGRRLLEWLAEEGAYVSEALDVVTDPVLGRELVVTEAVDEAQELIKVPPELCIPAPEMEDLDEDLRLALGLLEANRARDAEPKLSLAPFGRILAASS</sequence>
<protein>
    <submittedName>
        <fullName evidence="1">Uncharacterized protein</fullName>
    </submittedName>
</protein>
<dbReference type="SUPFAM" id="SSF82199">
    <property type="entry name" value="SET domain"/>
    <property type="match status" value="1"/>
</dbReference>
<organism evidence="1 2">
    <name type="scientific">Durusdinium trenchii</name>
    <dbReference type="NCBI Taxonomy" id="1381693"/>
    <lineage>
        <taxon>Eukaryota</taxon>
        <taxon>Sar</taxon>
        <taxon>Alveolata</taxon>
        <taxon>Dinophyceae</taxon>
        <taxon>Suessiales</taxon>
        <taxon>Symbiodiniaceae</taxon>
        <taxon>Durusdinium</taxon>
    </lineage>
</organism>
<dbReference type="InterPro" id="IPR046341">
    <property type="entry name" value="SET_dom_sf"/>
</dbReference>
<comment type="caution">
    <text evidence="1">The sequence shown here is derived from an EMBL/GenBank/DDBJ whole genome shotgun (WGS) entry which is preliminary data.</text>
</comment>
<name>A0ABP0JIC1_9DINO</name>
<evidence type="ECO:0000313" key="1">
    <source>
        <dbReference type="EMBL" id="CAK9013927.1"/>
    </source>
</evidence>
<accession>A0ABP0JIC1</accession>
<reference evidence="1 2" key="1">
    <citation type="submission" date="2024-02" db="EMBL/GenBank/DDBJ databases">
        <authorList>
            <person name="Chen Y."/>
            <person name="Shah S."/>
            <person name="Dougan E. K."/>
            <person name="Thang M."/>
            <person name="Chan C."/>
        </authorList>
    </citation>
    <scope>NUCLEOTIDE SEQUENCE [LARGE SCALE GENOMIC DNA]</scope>
</reference>
<evidence type="ECO:0000313" key="2">
    <source>
        <dbReference type="Proteomes" id="UP001642484"/>
    </source>
</evidence>
<proteinExistence type="predicted"/>
<gene>
    <name evidence="1" type="ORF">CCMP2556_LOCUS11478</name>
</gene>
<dbReference type="EMBL" id="CAXAMN010005469">
    <property type="protein sequence ID" value="CAK9013927.1"/>
    <property type="molecule type" value="Genomic_DNA"/>
</dbReference>
<dbReference type="Gene3D" id="3.90.1410.10">
    <property type="entry name" value="set domain protein methyltransferase, domain 1"/>
    <property type="match status" value="1"/>
</dbReference>
<keyword evidence="2" id="KW-1185">Reference proteome</keyword>
<dbReference type="Proteomes" id="UP001642484">
    <property type="component" value="Unassembled WGS sequence"/>
</dbReference>